<keyword evidence="2" id="KW-0479">Metal-binding</keyword>
<evidence type="ECO:0000256" key="5">
    <source>
        <dbReference type="ARBA" id="ARBA00023014"/>
    </source>
</evidence>
<feature type="region of interest" description="Disordered" evidence="6">
    <location>
        <begin position="67"/>
        <end position="92"/>
    </location>
</feature>
<dbReference type="InterPro" id="IPR017900">
    <property type="entry name" value="4Fe4S_Fe_S_CS"/>
</dbReference>
<feature type="domain" description="4Fe-4S ferredoxin-type" evidence="7">
    <location>
        <begin position="7"/>
        <end position="36"/>
    </location>
</feature>
<keyword evidence="5" id="KW-0411">Iron-sulfur</keyword>
<keyword evidence="3" id="KW-0677">Repeat</keyword>
<dbReference type="PANTHER" id="PTHR43724">
    <property type="entry name" value="PYRUVATE SYNTHASE SUBUNIT PORD"/>
    <property type="match status" value="1"/>
</dbReference>
<sequence length="92" mass="9847">MKPQSKSIAYIHRDSCVACGCCLKVCPRQALDIWKGSYAIVSHDLCVGCGKCARECPASVIDIVPRHTDTQDSSSSPITSASPEKGGARHEQ</sequence>
<feature type="domain" description="4Fe-4S ferredoxin-type" evidence="7">
    <location>
        <begin position="37"/>
        <end position="66"/>
    </location>
</feature>
<evidence type="ECO:0000313" key="9">
    <source>
        <dbReference type="Proteomes" id="UP001454086"/>
    </source>
</evidence>
<comment type="caution">
    <text evidence="8">The sequence shown here is derived from an EMBL/GenBank/DDBJ whole genome shotgun (WGS) entry which is preliminary data.</text>
</comment>
<dbReference type="Pfam" id="PF14697">
    <property type="entry name" value="Fer4_21"/>
    <property type="match status" value="1"/>
</dbReference>
<name>A0ABV1D5A8_9FIRM</name>
<evidence type="ECO:0000313" key="8">
    <source>
        <dbReference type="EMBL" id="MEQ2425589.1"/>
    </source>
</evidence>
<protein>
    <submittedName>
        <fullName evidence="8">4Fe-4S binding protein</fullName>
    </submittedName>
</protein>
<dbReference type="InterPro" id="IPR017896">
    <property type="entry name" value="4Fe4S_Fe-S-bd"/>
</dbReference>
<dbReference type="SUPFAM" id="SSF54862">
    <property type="entry name" value="4Fe-4S ferredoxins"/>
    <property type="match status" value="1"/>
</dbReference>
<organism evidence="8 9">
    <name type="scientific">Enterocloster hominis</name>
    <name type="common">ex Hitch et al. 2024</name>
    <dbReference type="NCBI Taxonomy" id="1917870"/>
    <lineage>
        <taxon>Bacteria</taxon>
        <taxon>Bacillati</taxon>
        <taxon>Bacillota</taxon>
        <taxon>Clostridia</taxon>
        <taxon>Lachnospirales</taxon>
        <taxon>Lachnospiraceae</taxon>
        <taxon>Enterocloster</taxon>
    </lineage>
</organism>
<proteinExistence type="predicted"/>
<evidence type="ECO:0000256" key="2">
    <source>
        <dbReference type="ARBA" id="ARBA00022723"/>
    </source>
</evidence>
<accession>A0ABV1D5A8</accession>
<evidence type="ECO:0000256" key="6">
    <source>
        <dbReference type="SAM" id="MobiDB-lite"/>
    </source>
</evidence>
<keyword evidence="1" id="KW-0004">4Fe-4S</keyword>
<evidence type="ECO:0000259" key="7">
    <source>
        <dbReference type="PROSITE" id="PS51379"/>
    </source>
</evidence>
<evidence type="ECO:0000256" key="3">
    <source>
        <dbReference type="ARBA" id="ARBA00022737"/>
    </source>
</evidence>
<feature type="compositionally biased region" description="Low complexity" evidence="6">
    <location>
        <begin position="73"/>
        <end position="82"/>
    </location>
</feature>
<dbReference type="RefSeq" id="WP_008719937.1">
    <property type="nucleotide sequence ID" value="NZ_JBBMFM010000036.1"/>
</dbReference>
<dbReference type="Proteomes" id="UP001454086">
    <property type="component" value="Unassembled WGS sequence"/>
</dbReference>
<keyword evidence="9" id="KW-1185">Reference proteome</keyword>
<dbReference type="PROSITE" id="PS00198">
    <property type="entry name" value="4FE4S_FER_1"/>
    <property type="match status" value="2"/>
</dbReference>
<dbReference type="PANTHER" id="PTHR43724:SF1">
    <property type="entry name" value="PYRUVATE SYNTHASE SUBUNIT PORD"/>
    <property type="match status" value="1"/>
</dbReference>
<reference evidence="8 9" key="1">
    <citation type="submission" date="2024-03" db="EMBL/GenBank/DDBJ databases">
        <title>Human intestinal bacterial collection.</title>
        <authorList>
            <person name="Pauvert C."/>
            <person name="Hitch T.C.A."/>
            <person name="Clavel T."/>
        </authorList>
    </citation>
    <scope>NUCLEOTIDE SEQUENCE [LARGE SCALE GENOMIC DNA]</scope>
    <source>
        <strain evidence="8 9">CLA-SR-H021</strain>
    </source>
</reference>
<dbReference type="EMBL" id="JBBMFM010000036">
    <property type="protein sequence ID" value="MEQ2425589.1"/>
    <property type="molecule type" value="Genomic_DNA"/>
</dbReference>
<evidence type="ECO:0000256" key="1">
    <source>
        <dbReference type="ARBA" id="ARBA00022485"/>
    </source>
</evidence>
<dbReference type="PROSITE" id="PS51379">
    <property type="entry name" value="4FE4S_FER_2"/>
    <property type="match status" value="2"/>
</dbReference>
<evidence type="ECO:0000256" key="4">
    <source>
        <dbReference type="ARBA" id="ARBA00023004"/>
    </source>
</evidence>
<keyword evidence="4" id="KW-0408">Iron</keyword>
<gene>
    <name evidence="8" type="ORF">WMQ36_11435</name>
</gene>
<dbReference type="Gene3D" id="3.30.70.20">
    <property type="match status" value="2"/>
</dbReference>